<dbReference type="RefSeq" id="WP_213005647.1">
    <property type="nucleotide sequence ID" value="NZ_BOQN01000017.1"/>
</dbReference>
<dbReference type="SUPFAM" id="SSF55874">
    <property type="entry name" value="ATPase domain of HSP90 chaperone/DNA topoisomerase II/histidine kinase"/>
    <property type="match status" value="1"/>
</dbReference>
<dbReference type="PANTHER" id="PTHR35526:SF3">
    <property type="entry name" value="ANTI-SIGMA-F FACTOR RSBW"/>
    <property type="match status" value="1"/>
</dbReference>
<organism evidence="3 4">
    <name type="scientific">Paractinoplanes toevensis</name>
    <dbReference type="NCBI Taxonomy" id="571911"/>
    <lineage>
        <taxon>Bacteria</taxon>
        <taxon>Bacillati</taxon>
        <taxon>Actinomycetota</taxon>
        <taxon>Actinomycetes</taxon>
        <taxon>Micromonosporales</taxon>
        <taxon>Micromonosporaceae</taxon>
        <taxon>Paractinoplanes</taxon>
    </lineage>
</organism>
<reference evidence="3 4" key="1">
    <citation type="submission" date="2021-03" db="EMBL/GenBank/DDBJ databases">
        <title>Whole genome shotgun sequence of Actinoplanes toevensis NBRC 105298.</title>
        <authorList>
            <person name="Komaki H."/>
            <person name="Tamura T."/>
        </authorList>
    </citation>
    <scope>NUCLEOTIDE SEQUENCE [LARGE SCALE GENOMIC DNA]</scope>
    <source>
        <strain evidence="3 4">NBRC 105298</strain>
    </source>
</reference>
<dbReference type="Gene3D" id="3.30.565.10">
    <property type="entry name" value="Histidine kinase-like ATPase, C-terminal domain"/>
    <property type="match status" value="1"/>
</dbReference>
<dbReference type="InterPro" id="IPR003594">
    <property type="entry name" value="HATPase_dom"/>
</dbReference>
<keyword evidence="4" id="KW-1185">Reference proteome</keyword>
<dbReference type="AlphaFoldDB" id="A0A919W2N4"/>
<keyword evidence="1" id="KW-0723">Serine/threonine-protein kinase</keyword>
<evidence type="ECO:0000256" key="1">
    <source>
        <dbReference type="ARBA" id="ARBA00022527"/>
    </source>
</evidence>
<proteinExistence type="predicted"/>
<comment type="caution">
    <text evidence="3">The sequence shown here is derived from an EMBL/GenBank/DDBJ whole genome shotgun (WGS) entry which is preliminary data.</text>
</comment>
<feature type="domain" description="Histidine kinase/HSP90-like ATPase" evidence="2">
    <location>
        <begin position="165"/>
        <end position="278"/>
    </location>
</feature>
<evidence type="ECO:0000313" key="3">
    <source>
        <dbReference type="EMBL" id="GIM89690.1"/>
    </source>
</evidence>
<dbReference type="GO" id="GO:0004674">
    <property type="term" value="F:protein serine/threonine kinase activity"/>
    <property type="evidence" value="ECO:0007669"/>
    <property type="project" value="UniProtKB-KW"/>
</dbReference>
<dbReference type="InterPro" id="IPR036890">
    <property type="entry name" value="HATPase_C_sf"/>
</dbReference>
<dbReference type="Proteomes" id="UP000677082">
    <property type="component" value="Unassembled WGS sequence"/>
</dbReference>
<evidence type="ECO:0000259" key="2">
    <source>
        <dbReference type="Pfam" id="PF13581"/>
    </source>
</evidence>
<dbReference type="PANTHER" id="PTHR35526">
    <property type="entry name" value="ANTI-SIGMA-F FACTOR RSBW-RELATED"/>
    <property type="match status" value="1"/>
</dbReference>
<accession>A0A919W2N4</accession>
<sequence>MAIEDRPKNYSSTVRPGLPLESPYLLTAVTERLDAGVAVTGDPGLAVIEVAAFGRWSPQLGEQVSAALRMCLAGPSASIIVDLTGLEDPTGASLSFWLALWRQARFGAEAVHLAFCLPATTALSRRLRNHQGPQPRVLDTVAAARMAIADRMSRADRLQTRLDPQPVSIRAARNLVMQACHAWHLPGLLEDTWLVVSELAANAVEHACTDFIVTVARGGTGLHVAIHDCVSRFPRPSGSELAGPQASLGERGRGLRLVHTVAAAWGAMPTRNGKVVWATVM</sequence>
<dbReference type="EMBL" id="BOQN01000017">
    <property type="protein sequence ID" value="GIM89690.1"/>
    <property type="molecule type" value="Genomic_DNA"/>
</dbReference>
<dbReference type="CDD" id="cd16936">
    <property type="entry name" value="HATPase_RsbW-like"/>
    <property type="match status" value="1"/>
</dbReference>
<gene>
    <name evidence="3" type="ORF">Ato02nite_014830</name>
</gene>
<evidence type="ECO:0000313" key="4">
    <source>
        <dbReference type="Proteomes" id="UP000677082"/>
    </source>
</evidence>
<name>A0A919W2N4_9ACTN</name>
<keyword evidence="1" id="KW-0418">Kinase</keyword>
<dbReference type="Pfam" id="PF13581">
    <property type="entry name" value="HATPase_c_2"/>
    <property type="match status" value="1"/>
</dbReference>
<keyword evidence="1" id="KW-0808">Transferase</keyword>
<dbReference type="InterPro" id="IPR050267">
    <property type="entry name" value="Anti-sigma-factor_SerPK"/>
</dbReference>
<protein>
    <recommendedName>
        <fullName evidence="2">Histidine kinase/HSP90-like ATPase domain-containing protein</fullName>
    </recommendedName>
</protein>